<dbReference type="InterPro" id="IPR002125">
    <property type="entry name" value="CMP_dCMP_dom"/>
</dbReference>
<dbReference type="EMBL" id="VIFM01000192">
    <property type="protein sequence ID" value="TQF11385.1"/>
    <property type="molecule type" value="Genomic_DNA"/>
</dbReference>
<evidence type="ECO:0000259" key="4">
    <source>
        <dbReference type="PROSITE" id="PS51747"/>
    </source>
</evidence>
<name>A0A540WQT4_9BACT</name>
<protein>
    <recommendedName>
        <fullName evidence="4">CMP/dCMP-type deaminase domain-containing protein</fullName>
    </recommendedName>
</protein>
<keyword evidence="2" id="KW-0862">Zinc</keyword>
<organism evidence="5 6">
    <name type="scientific">Myxococcus llanfairpwllgwyngyllgogerychwyrndrobwllllantysiliogogogochensis</name>
    <dbReference type="NCBI Taxonomy" id="2590453"/>
    <lineage>
        <taxon>Bacteria</taxon>
        <taxon>Pseudomonadati</taxon>
        <taxon>Myxococcota</taxon>
        <taxon>Myxococcia</taxon>
        <taxon>Myxococcales</taxon>
        <taxon>Cystobacterineae</taxon>
        <taxon>Myxococcaceae</taxon>
        <taxon>Myxococcus</taxon>
    </lineage>
</organism>
<dbReference type="OrthoDB" id="9802676at2"/>
<dbReference type="InterPro" id="IPR025853">
    <property type="entry name" value="NH3ase_Bd3614-like"/>
</dbReference>
<evidence type="ECO:0000256" key="3">
    <source>
        <dbReference type="SAM" id="MobiDB-lite"/>
    </source>
</evidence>
<feature type="region of interest" description="Disordered" evidence="3">
    <location>
        <begin position="540"/>
        <end position="559"/>
    </location>
</feature>
<comment type="caution">
    <text evidence="5">The sequence shown here is derived from an EMBL/GenBank/DDBJ whole genome shotgun (WGS) entry which is preliminary data.</text>
</comment>
<dbReference type="InterPro" id="IPR016193">
    <property type="entry name" value="Cytidine_deaminase-like"/>
</dbReference>
<evidence type="ECO:0000256" key="2">
    <source>
        <dbReference type="ARBA" id="ARBA00022833"/>
    </source>
</evidence>
<keyword evidence="1" id="KW-0479">Metal-binding</keyword>
<dbReference type="AlphaFoldDB" id="A0A540WQT4"/>
<evidence type="ECO:0000256" key="1">
    <source>
        <dbReference type="ARBA" id="ARBA00022723"/>
    </source>
</evidence>
<dbReference type="Gene3D" id="3.40.140.10">
    <property type="entry name" value="Cytidine Deaminase, domain 2"/>
    <property type="match status" value="1"/>
</dbReference>
<feature type="domain" description="CMP/dCMP-type deaminase" evidence="4">
    <location>
        <begin position="192"/>
        <end position="307"/>
    </location>
</feature>
<dbReference type="PROSITE" id="PS00903">
    <property type="entry name" value="CYT_DCMP_DEAMINASES_1"/>
    <property type="match status" value="1"/>
</dbReference>
<dbReference type="Pfam" id="PF14439">
    <property type="entry name" value="Bd3614-deam"/>
    <property type="match status" value="1"/>
</dbReference>
<keyword evidence="6" id="KW-1185">Reference proteome</keyword>
<dbReference type="RefSeq" id="WP_141646872.1">
    <property type="nucleotide sequence ID" value="NZ_VIFM01000192.1"/>
</dbReference>
<evidence type="ECO:0000313" key="5">
    <source>
        <dbReference type="EMBL" id="TQF11385.1"/>
    </source>
</evidence>
<dbReference type="SUPFAM" id="SSF53927">
    <property type="entry name" value="Cytidine deaminase-like"/>
    <property type="match status" value="1"/>
</dbReference>
<dbReference type="Proteomes" id="UP000315369">
    <property type="component" value="Unassembled WGS sequence"/>
</dbReference>
<dbReference type="InterPro" id="IPR016192">
    <property type="entry name" value="APOBEC/CMP_deaminase_Zn-bd"/>
</dbReference>
<gene>
    <name evidence="5" type="ORF">FJV41_34590</name>
</gene>
<sequence length="712" mass="79820">MSHQALAHRIAELTGMARFAFCVIDGPLTYKSKRYGALVCYSTGLDGRLPIPPIVALQMAFRGKGLNRIHVPAGYTPTHWEKGTRTFLRYTVEEVALIEGDVTPYLFVSYPTAGADWNLIPFLKAEPRGLFTMERAGITNYQPLARFRAPAPDSIVGPSLNLRKPGAWDATAIRAHRFYMMLAFSLLHHRGELLQGLVVFAQEGKGQSVGAVLVDGTGKILSWSVNTAYDNACFHAEVNLLHAYLGRHQQLPDGFAILYTTLQPCHMCAGLIAGLIEQGHELQVVYGEHDTHYSGGRTVLDEKNAQLYLNSTEKYSGGKPKAVRLPKSLAPTSSRYMPDELEKSFRKAGEQEVHSRLVYLLGRKGQEKIVFDEEGYYPGPVLIEQAWEALKLKLRKYLDREFDDTDLFEVRQNLSQLSRYLSQWLTHMGLREPQPQRTVTSTRSTSNWDEGKLQHFTAPAFLHATNLREDNAEMLPFEFPSPPPQPSIIPSPSDLNNGPFSFLSVFPQPAPSQGIPRFSSRPEQEEKKKASAILVDVTKDEEEEEEAFQPPRGTPPVWQPSTIVIDLTKELSPVTSHSATPTNRKRPLEGLNGPPNIFGKQPSKQHTTNPVEKKRRVEHPAPRAQTNTQPSFPLMDGGQPYTTVEMMRVHLTRTKQRTVRPPGKVPKALVYHVGNCPKMSLVRYTFQSEEGLMALQYGDARGFNACPHCHRQ</sequence>
<dbReference type="GO" id="GO:0016787">
    <property type="term" value="F:hydrolase activity"/>
    <property type="evidence" value="ECO:0007669"/>
    <property type="project" value="InterPro"/>
</dbReference>
<feature type="compositionally biased region" description="Polar residues" evidence="3">
    <location>
        <begin position="573"/>
        <end position="582"/>
    </location>
</feature>
<accession>A0A540WQT4</accession>
<dbReference type="PROSITE" id="PS51747">
    <property type="entry name" value="CYT_DCMP_DEAMINASES_2"/>
    <property type="match status" value="1"/>
</dbReference>
<reference evidence="5 6" key="1">
    <citation type="submission" date="2019-06" db="EMBL/GenBank/DDBJ databases">
        <authorList>
            <person name="Livingstone P."/>
            <person name="Whitworth D."/>
        </authorList>
    </citation>
    <scope>NUCLEOTIDE SEQUENCE [LARGE SCALE GENOMIC DNA]</scope>
    <source>
        <strain evidence="5 6">AM401</strain>
    </source>
</reference>
<feature type="region of interest" description="Disordered" evidence="3">
    <location>
        <begin position="572"/>
        <end position="636"/>
    </location>
</feature>
<dbReference type="GO" id="GO:0008270">
    <property type="term" value="F:zinc ion binding"/>
    <property type="evidence" value="ECO:0007669"/>
    <property type="project" value="InterPro"/>
</dbReference>
<evidence type="ECO:0000313" key="6">
    <source>
        <dbReference type="Proteomes" id="UP000315369"/>
    </source>
</evidence>
<proteinExistence type="predicted"/>